<reference evidence="1 2" key="1">
    <citation type="journal article" date="2019" name="Environ. Microbiol.">
        <title>At the nexus of three kingdoms: the genome of the mycorrhizal fungus Gigaspora margarita provides insights into plant, endobacterial and fungal interactions.</title>
        <authorList>
            <person name="Venice F."/>
            <person name="Ghignone S."/>
            <person name="Salvioli di Fossalunga A."/>
            <person name="Amselem J."/>
            <person name="Novero M."/>
            <person name="Xianan X."/>
            <person name="Sedzielewska Toro K."/>
            <person name="Morin E."/>
            <person name="Lipzen A."/>
            <person name="Grigoriev I.V."/>
            <person name="Henrissat B."/>
            <person name="Martin F.M."/>
            <person name="Bonfante P."/>
        </authorList>
    </citation>
    <scope>NUCLEOTIDE SEQUENCE [LARGE SCALE GENOMIC DNA]</scope>
    <source>
        <strain evidence="1 2">BEG34</strain>
    </source>
</reference>
<comment type="caution">
    <text evidence="1">The sequence shown here is derived from an EMBL/GenBank/DDBJ whole genome shotgun (WGS) entry which is preliminary data.</text>
</comment>
<gene>
    <name evidence="1" type="ORF">F8M41_008273</name>
</gene>
<dbReference type="Proteomes" id="UP000439903">
    <property type="component" value="Unassembled WGS sequence"/>
</dbReference>
<organism evidence="1 2">
    <name type="scientific">Gigaspora margarita</name>
    <dbReference type="NCBI Taxonomy" id="4874"/>
    <lineage>
        <taxon>Eukaryota</taxon>
        <taxon>Fungi</taxon>
        <taxon>Fungi incertae sedis</taxon>
        <taxon>Mucoromycota</taxon>
        <taxon>Glomeromycotina</taxon>
        <taxon>Glomeromycetes</taxon>
        <taxon>Diversisporales</taxon>
        <taxon>Gigasporaceae</taxon>
        <taxon>Gigaspora</taxon>
    </lineage>
</organism>
<protein>
    <submittedName>
        <fullName evidence="1">Uncharacterized protein</fullName>
    </submittedName>
</protein>
<evidence type="ECO:0000313" key="2">
    <source>
        <dbReference type="Proteomes" id="UP000439903"/>
    </source>
</evidence>
<name>A0A8H3X4H7_GIGMA</name>
<dbReference type="EMBL" id="WTPW01001862">
    <property type="protein sequence ID" value="KAF0410559.1"/>
    <property type="molecule type" value="Genomic_DNA"/>
</dbReference>
<proteinExistence type="predicted"/>
<dbReference type="OrthoDB" id="2471024at2759"/>
<keyword evidence="2" id="KW-1185">Reference proteome</keyword>
<evidence type="ECO:0000313" key="1">
    <source>
        <dbReference type="EMBL" id="KAF0410559.1"/>
    </source>
</evidence>
<dbReference type="AlphaFoldDB" id="A0A8H3X4H7"/>
<accession>A0A8H3X4H7</accession>
<sequence length="76" mass="9079">MSETYMQQEGDAYMQQASKTYMQQASETYMQQVGSEANMQQMGSEIYQHLFQPYDESLYQQFMNDEIYENNITIIF</sequence>